<name>A0A438DA85_VITVI</name>
<proteinExistence type="predicted"/>
<dbReference type="PANTHER" id="PTHR47973">
    <property type="entry name" value="CYSTEINE-RICH RECEPTOR-LIKE PROTEIN KINASE 3"/>
    <property type="match status" value="1"/>
</dbReference>
<organism evidence="5 6">
    <name type="scientific">Vitis vinifera</name>
    <name type="common">Grape</name>
    <dbReference type="NCBI Taxonomy" id="29760"/>
    <lineage>
        <taxon>Eukaryota</taxon>
        <taxon>Viridiplantae</taxon>
        <taxon>Streptophyta</taxon>
        <taxon>Embryophyta</taxon>
        <taxon>Tracheophyta</taxon>
        <taxon>Spermatophyta</taxon>
        <taxon>Magnoliopsida</taxon>
        <taxon>eudicotyledons</taxon>
        <taxon>Gunneridae</taxon>
        <taxon>Pentapetalae</taxon>
        <taxon>rosids</taxon>
        <taxon>Vitales</taxon>
        <taxon>Vitaceae</taxon>
        <taxon>Viteae</taxon>
        <taxon>Vitis</taxon>
    </lineage>
</organism>
<evidence type="ECO:0000256" key="2">
    <source>
        <dbReference type="ARBA" id="ARBA00022741"/>
    </source>
</evidence>
<evidence type="ECO:0000256" key="1">
    <source>
        <dbReference type="ARBA" id="ARBA00022679"/>
    </source>
</evidence>
<reference evidence="5 6" key="1">
    <citation type="journal article" date="2018" name="PLoS Genet.">
        <title>Population sequencing reveals clonal diversity and ancestral inbreeding in the grapevine cultivar Chardonnay.</title>
        <authorList>
            <person name="Roach M.J."/>
            <person name="Johnson D.L."/>
            <person name="Bohlmann J."/>
            <person name="van Vuuren H.J."/>
            <person name="Jones S.J."/>
            <person name="Pretorius I.S."/>
            <person name="Schmidt S.A."/>
            <person name="Borneman A.R."/>
        </authorList>
    </citation>
    <scope>NUCLEOTIDE SEQUENCE [LARGE SCALE GENOMIC DNA]</scope>
    <source>
        <strain evidence="6">cv. Chardonnay</strain>
        <tissue evidence="5">Leaf</tissue>
    </source>
</reference>
<evidence type="ECO:0000313" key="6">
    <source>
        <dbReference type="Proteomes" id="UP000288805"/>
    </source>
</evidence>
<dbReference type="GO" id="GO:0016301">
    <property type="term" value="F:kinase activity"/>
    <property type="evidence" value="ECO:0007669"/>
    <property type="project" value="UniProtKB-KW"/>
</dbReference>
<dbReference type="InterPro" id="IPR052059">
    <property type="entry name" value="CR_Ser/Thr_kinase"/>
</dbReference>
<dbReference type="Gene3D" id="1.10.510.10">
    <property type="entry name" value="Transferase(Phosphotransferase) domain 1"/>
    <property type="match status" value="1"/>
</dbReference>
<keyword evidence="5" id="KW-0675">Receptor</keyword>
<protein>
    <submittedName>
        <fullName evidence="5">Cysteine-rich receptor-like protein kinase 21</fullName>
    </submittedName>
</protein>
<keyword evidence="3 5" id="KW-0418">Kinase</keyword>
<keyword evidence="1" id="KW-0808">Transferase</keyword>
<keyword evidence="4" id="KW-0067">ATP-binding</keyword>
<evidence type="ECO:0000313" key="5">
    <source>
        <dbReference type="EMBL" id="RVW32375.1"/>
    </source>
</evidence>
<keyword evidence="2" id="KW-0547">Nucleotide-binding</keyword>
<comment type="caution">
    <text evidence="5">The sequence shown here is derived from an EMBL/GenBank/DDBJ whole genome shotgun (WGS) entry which is preliminary data.</text>
</comment>
<accession>A0A438DA85</accession>
<evidence type="ECO:0000256" key="4">
    <source>
        <dbReference type="ARBA" id="ARBA00022840"/>
    </source>
</evidence>
<dbReference type="Proteomes" id="UP000288805">
    <property type="component" value="Unassembled WGS sequence"/>
</dbReference>
<gene>
    <name evidence="5" type="primary">CRK21</name>
    <name evidence="5" type="ORF">CK203_087542</name>
</gene>
<dbReference type="GO" id="GO:0005524">
    <property type="term" value="F:ATP binding"/>
    <property type="evidence" value="ECO:0007669"/>
    <property type="project" value="UniProtKB-KW"/>
</dbReference>
<sequence length="78" mass="8924">MVLRTWARRLEKEGRLTELVDETISSFPRDVALKCIRIGLLCCQESTQDRPTMSYVVEVLSDDSVTIPIPVWHGYRGS</sequence>
<dbReference type="AlphaFoldDB" id="A0A438DA85"/>
<evidence type="ECO:0000256" key="3">
    <source>
        <dbReference type="ARBA" id="ARBA00022777"/>
    </source>
</evidence>
<dbReference type="EMBL" id="QGNW01001721">
    <property type="protein sequence ID" value="RVW32375.1"/>
    <property type="molecule type" value="Genomic_DNA"/>
</dbReference>